<dbReference type="EMBL" id="CP102096">
    <property type="protein sequence ID" value="UUM31692.1"/>
    <property type="molecule type" value="Genomic_DNA"/>
</dbReference>
<evidence type="ECO:0000313" key="2">
    <source>
        <dbReference type="EMBL" id="UUM31692.1"/>
    </source>
</evidence>
<evidence type="ECO:0000313" key="3">
    <source>
        <dbReference type="Proteomes" id="UP001058602"/>
    </source>
</evidence>
<gene>
    <name evidence="2" type="ORF">NP165_06035</name>
</gene>
<evidence type="ECO:0000259" key="1">
    <source>
        <dbReference type="PROSITE" id="PS51704"/>
    </source>
</evidence>
<organism evidence="2 3">
    <name type="scientific">Vibrio japonicus</name>
    <dbReference type="NCBI Taxonomy" id="1824638"/>
    <lineage>
        <taxon>Bacteria</taxon>
        <taxon>Pseudomonadati</taxon>
        <taxon>Pseudomonadota</taxon>
        <taxon>Gammaproteobacteria</taxon>
        <taxon>Vibrionales</taxon>
        <taxon>Vibrionaceae</taxon>
        <taxon>Vibrio</taxon>
    </lineage>
</organism>
<dbReference type="PANTHER" id="PTHR46211">
    <property type="entry name" value="GLYCEROPHOSPHORYL DIESTER PHOSPHODIESTERASE"/>
    <property type="match status" value="1"/>
</dbReference>
<dbReference type="SUPFAM" id="SSF51695">
    <property type="entry name" value="PLC-like phosphodiesterases"/>
    <property type="match status" value="1"/>
</dbReference>
<feature type="domain" description="GP-PDE" evidence="1">
    <location>
        <begin position="1"/>
        <end position="233"/>
    </location>
</feature>
<dbReference type="PROSITE" id="PS51704">
    <property type="entry name" value="GP_PDE"/>
    <property type="match status" value="1"/>
</dbReference>
<name>A0ABY5LKR8_9VIBR</name>
<reference evidence="2" key="1">
    <citation type="submission" date="2022-07" db="EMBL/GenBank/DDBJ databases">
        <title>Complete genome of Vibrio japonicus strain JCM 31412T and phylogenomic assessment of the Nereis clade of the genus Vibrio.</title>
        <authorList>
            <person name="Shlafstein M.D."/>
            <person name="Emsley S.A."/>
            <person name="Ushijima B."/>
            <person name="Videau P."/>
            <person name="Saw J.H."/>
        </authorList>
    </citation>
    <scope>NUCLEOTIDE SEQUENCE</scope>
    <source>
        <strain evidence="2">JCM 31412</strain>
    </source>
</reference>
<dbReference type="RefSeq" id="WP_257085417.1">
    <property type="nucleotide sequence ID" value="NZ_CP102096.1"/>
</dbReference>
<dbReference type="Pfam" id="PF03009">
    <property type="entry name" value="GDPD"/>
    <property type="match status" value="1"/>
</dbReference>
<keyword evidence="3" id="KW-1185">Reference proteome</keyword>
<dbReference type="PANTHER" id="PTHR46211:SF1">
    <property type="entry name" value="GLYCEROPHOSPHODIESTER PHOSPHODIESTERASE, CYTOPLASMIC"/>
    <property type="match status" value="1"/>
</dbReference>
<dbReference type="Proteomes" id="UP001058602">
    <property type="component" value="Chromosome 1"/>
</dbReference>
<dbReference type="InterPro" id="IPR017946">
    <property type="entry name" value="PLC-like_Pdiesterase_TIM-brl"/>
</dbReference>
<proteinExistence type="predicted"/>
<dbReference type="InterPro" id="IPR030395">
    <property type="entry name" value="GP_PDE_dom"/>
</dbReference>
<dbReference type="Gene3D" id="3.20.20.190">
    <property type="entry name" value="Phosphatidylinositol (PI) phosphodiesterase"/>
    <property type="match status" value="1"/>
</dbReference>
<protein>
    <submittedName>
        <fullName evidence="2">Glycerophosphoryl diester phosphodiesterase</fullName>
    </submittedName>
</protein>
<sequence length="233" mass="26736">MIIVGHRGIAGQFPENTKASIMAAIELGLEWVEVDIQPTKDNHLVVCHDHTIDRCSNGVGRIDSFTLNELREFDFGGWFSAKFQGETIMTLEELLMLAQKHQLKLNLEIKLDKQNVHDVCETLKQNLSTLNIESESILLSSFSPDVIRELHRTLPEYRLGVLSERLTSQVKKLLHEVSAYSCNLNHVWTRKKHIESLHSEGFQVWCYTVNNPNRLKHLAALDAIFSDYPDRFL</sequence>
<accession>A0ABY5LKR8</accession>